<dbReference type="PANTHER" id="PTHR47495:SF1">
    <property type="entry name" value="BLL3820 PROTEIN"/>
    <property type="match status" value="1"/>
</dbReference>
<accession>A0ABX1D5P9</accession>
<dbReference type="PANTHER" id="PTHR47495">
    <property type="entry name" value="ALDEHYDE DEHYDROGENASE"/>
    <property type="match status" value="1"/>
</dbReference>
<feature type="non-terminal residue" evidence="2">
    <location>
        <position position="98"/>
    </location>
</feature>
<dbReference type="EMBL" id="JAAVJR010001532">
    <property type="protein sequence ID" value="NJW55775.1"/>
    <property type="molecule type" value="Genomic_DNA"/>
</dbReference>
<feature type="non-terminal residue" evidence="2">
    <location>
        <position position="1"/>
    </location>
</feature>
<reference evidence="2 3" key="1">
    <citation type="submission" date="2020-03" db="EMBL/GenBank/DDBJ databases">
        <title>Salinimicrobium sp. nov, isolated from SCS.</title>
        <authorList>
            <person name="Cao W.R."/>
        </authorList>
    </citation>
    <scope>NUCLEOTIDE SEQUENCE [LARGE SCALE GENOMIC DNA]</scope>
    <source>
        <strain evidence="3">J15B91</strain>
    </source>
</reference>
<protein>
    <submittedName>
        <fullName evidence="2">Molybdopterin-dependent oxidoreductase</fullName>
    </submittedName>
</protein>
<dbReference type="Proteomes" id="UP000703674">
    <property type="component" value="Unassembled WGS sequence"/>
</dbReference>
<evidence type="ECO:0000313" key="3">
    <source>
        <dbReference type="Proteomes" id="UP000703674"/>
    </source>
</evidence>
<sequence length="98" mass="10942">PYYTINSLQTTSHIFQGPLRKSALRALGAFGNVFAIECFMDELAHKAGKDPVEFRVNHLDDKRAIACLERVKEMTAGINKGNRQGMGYSFARYKNSAS</sequence>
<dbReference type="InterPro" id="IPR052516">
    <property type="entry name" value="N-heterocyclic_Hydroxylase"/>
</dbReference>
<organism evidence="2 3">
    <name type="scientific">Salinimicrobium oceani</name>
    <dbReference type="NCBI Taxonomy" id="2722702"/>
    <lineage>
        <taxon>Bacteria</taxon>
        <taxon>Pseudomonadati</taxon>
        <taxon>Bacteroidota</taxon>
        <taxon>Flavobacteriia</taxon>
        <taxon>Flavobacteriales</taxon>
        <taxon>Flavobacteriaceae</taxon>
        <taxon>Salinimicrobium</taxon>
    </lineage>
</organism>
<dbReference type="Pfam" id="PF02738">
    <property type="entry name" value="MoCoBD_1"/>
    <property type="match status" value="1"/>
</dbReference>
<proteinExistence type="predicted"/>
<dbReference type="Gene3D" id="3.30.365.10">
    <property type="entry name" value="Aldehyde oxidase/xanthine dehydrogenase, molybdopterin binding domain"/>
    <property type="match status" value="1"/>
</dbReference>
<dbReference type="InterPro" id="IPR037165">
    <property type="entry name" value="AldOxase/xan_DH_Mopterin-bd_sf"/>
</dbReference>
<feature type="domain" description="Aldehyde oxidase/xanthine dehydrogenase first molybdopterin binding" evidence="1">
    <location>
        <begin position="20"/>
        <end position="56"/>
    </location>
</feature>
<dbReference type="InterPro" id="IPR008274">
    <property type="entry name" value="AldOxase/xan_DH_MoCoBD1"/>
</dbReference>
<evidence type="ECO:0000259" key="1">
    <source>
        <dbReference type="Pfam" id="PF02738"/>
    </source>
</evidence>
<gene>
    <name evidence="2" type="ORF">HC175_22945</name>
</gene>
<name>A0ABX1D5P9_9FLAO</name>
<dbReference type="SUPFAM" id="SSF56003">
    <property type="entry name" value="Molybdenum cofactor-binding domain"/>
    <property type="match status" value="1"/>
</dbReference>
<comment type="caution">
    <text evidence="2">The sequence shown here is derived from an EMBL/GenBank/DDBJ whole genome shotgun (WGS) entry which is preliminary data.</text>
</comment>
<dbReference type="RefSeq" id="WP_168140073.1">
    <property type="nucleotide sequence ID" value="NZ_JAAVJR010001532.1"/>
</dbReference>
<keyword evidence="3" id="KW-1185">Reference proteome</keyword>
<evidence type="ECO:0000313" key="2">
    <source>
        <dbReference type="EMBL" id="NJW55775.1"/>
    </source>
</evidence>